<dbReference type="PANTHER" id="PTHR11986">
    <property type="entry name" value="AMINOTRANSFERASE CLASS III"/>
    <property type="match status" value="1"/>
</dbReference>
<accession>A0A0R1PDM6</accession>
<evidence type="ECO:0000313" key="6">
    <source>
        <dbReference type="Proteomes" id="UP000051445"/>
    </source>
</evidence>
<dbReference type="STRING" id="1423746.FD27_GL001471"/>
<evidence type="ECO:0000256" key="3">
    <source>
        <dbReference type="ARBA" id="ARBA00022898"/>
    </source>
</evidence>
<dbReference type="FunFam" id="3.40.640.10:FF:000004">
    <property type="entry name" value="Acetylornithine aminotransferase"/>
    <property type="match status" value="1"/>
</dbReference>
<dbReference type="OrthoDB" id="9807885at2"/>
<keyword evidence="5" id="KW-0032">Aminotransferase</keyword>
<dbReference type="InterPro" id="IPR015421">
    <property type="entry name" value="PyrdxlP-dep_Trfase_major"/>
</dbReference>
<dbReference type="PROSITE" id="PS00600">
    <property type="entry name" value="AA_TRANSFER_CLASS_3"/>
    <property type="match status" value="1"/>
</dbReference>
<reference evidence="5 6" key="1">
    <citation type="journal article" date="2015" name="Genome Announc.">
        <title>Expanding the biotechnology potential of lactobacilli through comparative genomics of 213 strains and associated genera.</title>
        <authorList>
            <person name="Sun Z."/>
            <person name="Harris H.M."/>
            <person name="McCann A."/>
            <person name="Guo C."/>
            <person name="Argimon S."/>
            <person name="Zhang W."/>
            <person name="Yang X."/>
            <person name="Jeffery I.B."/>
            <person name="Cooney J.C."/>
            <person name="Kagawa T.F."/>
            <person name="Liu W."/>
            <person name="Song Y."/>
            <person name="Salvetti E."/>
            <person name="Wrobel A."/>
            <person name="Rasinkangas P."/>
            <person name="Parkhill J."/>
            <person name="Rea M.C."/>
            <person name="O'Sullivan O."/>
            <person name="Ritari J."/>
            <person name="Douillard F.P."/>
            <person name="Paul Ross R."/>
            <person name="Yang R."/>
            <person name="Briner A.E."/>
            <person name="Felis G.E."/>
            <person name="de Vos W.M."/>
            <person name="Barrangou R."/>
            <person name="Klaenhammer T.R."/>
            <person name="Caufield P.W."/>
            <person name="Cui Y."/>
            <person name="Zhang H."/>
            <person name="O'Toole P.W."/>
        </authorList>
    </citation>
    <scope>NUCLEOTIDE SEQUENCE [LARGE SCALE GENOMIC DNA]</scope>
    <source>
        <strain evidence="5 6">DSM 13145</strain>
    </source>
</reference>
<dbReference type="GO" id="GO:0030170">
    <property type="term" value="F:pyridoxal phosphate binding"/>
    <property type="evidence" value="ECO:0007669"/>
    <property type="project" value="InterPro"/>
</dbReference>
<comment type="caution">
    <text evidence="5">The sequence shown here is derived from an EMBL/GenBank/DDBJ whole genome shotgun (WGS) entry which is preliminary data.</text>
</comment>
<evidence type="ECO:0000256" key="2">
    <source>
        <dbReference type="ARBA" id="ARBA00008954"/>
    </source>
</evidence>
<keyword evidence="3 4" id="KW-0663">Pyridoxal phosphate</keyword>
<dbReference type="InterPro" id="IPR050103">
    <property type="entry name" value="Class-III_PLP-dep_AT"/>
</dbReference>
<proteinExistence type="inferred from homology"/>
<dbReference type="GO" id="GO:0042802">
    <property type="term" value="F:identical protein binding"/>
    <property type="evidence" value="ECO:0007669"/>
    <property type="project" value="TreeGrafter"/>
</dbReference>
<dbReference type="Gene3D" id="3.40.640.10">
    <property type="entry name" value="Type I PLP-dependent aspartate aminotransferase-like (Major domain)"/>
    <property type="match status" value="1"/>
</dbReference>
<evidence type="ECO:0000256" key="1">
    <source>
        <dbReference type="ARBA" id="ARBA00001933"/>
    </source>
</evidence>
<dbReference type="GO" id="GO:0008483">
    <property type="term" value="F:transaminase activity"/>
    <property type="evidence" value="ECO:0007669"/>
    <property type="project" value="UniProtKB-KW"/>
</dbReference>
<dbReference type="InterPro" id="IPR049704">
    <property type="entry name" value="Aminotrans_3_PPA_site"/>
</dbReference>
<keyword evidence="5" id="KW-0808">Transferase</keyword>
<comment type="similarity">
    <text evidence="2 4">Belongs to the class-III pyridoxal-phosphate-dependent aminotransferase family.</text>
</comment>
<keyword evidence="6" id="KW-1185">Reference proteome</keyword>
<dbReference type="Gene3D" id="3.90.1150.10">
    <property type="entry name" value="Aspartate Aminotransferase, domain 1"/>
    <property type="match status" value="1"/>
</dbReference>
<dbReference type="SUPFAM" id="SSF53383">
    <property type="entry name" value="PLP-dependent transferases"/>
    <property type="match status" value="1"/>
</dbReference>
<name>A0A0R1PDM6_9LACO</name>
<dbReference type="EMBL" id="AZER01000003">
    <property type="protein sequence ID" value="KRL28692.1"/>
    <property type="molecule type" value="Genomic_DNA"/>
</dbReference>
<comment type="cofactor">
    <cofactor evidence="1">
        <name>pyridoxal 5'-phosphate</name>
        <dbReference type="ChEBI" id="CHEBI:597326"/>
    </cofactor>
</comment>
<sequence>MEKFAKDRQVASAEREVLSKSSRIRFFDVVVDHGQGATITDIEGNQYIDLVASASTANVGHANPHVVDAVCKQAAKLIQYTPAYFANSQAARLAPRLAKLAPMSGPTEVVWGNSGAEANEAMLKFARGYTGRQYVVTYMGDCHGSSYGAASLSSISLNLTKKIGPMVPGIVKVPYPMPWDRLPNENDHDFVEQMFAQFELPFKTYLPADETAMVLLEPIQGDAGIVKPPVEYLKKVHHFCRQHGILFAIDEINQGLGRSGKWWSIQHFGIEPDLMAVGKSLANGLSLSAVVGRREIMESLGAPAHVFTTAGNPITTAAANATLDVIEQEHLPERSARLGQVAAKFFAEEQKKYDFIKTFRMYGLNGAVEIVDPATGKPDNERLMKILYRALQKGVILIALGANMIRFQPPLIIPEEQLQEAFAILDDVFHECAQNKLTLPANISELGW</sequence>
<dbReference type="AlphaFoldDB" id="A0A0R1PDM6"/>
<organism evidence="5 6">
    <name type="scientific">Limosilactobacillus frumenti DSM 13145</name>
    <dbReference type="NCBI Taxonomy" id="1423746"/>
    <lineage>
        <taxon>Bacteria</taxon>
        <taxon>Bacillati</taxon>
        <taxon>Bacillota</taxon>
        <taxon>Bacilli</taxon>
        <taxon>Lactobacillales</taxon>
        <taxon>Lactobacillaceae</taxon>
        <taxon>Limosilactobacillus</taxon>
    </lineage>
</organism>
<dbReference type="CDD" id="cd00610">
    <property type="entry name" value="OAT_like"/>
    <property type="match status" value="1"/>
</dbReference>
<evidence type="ECO:0000256" key="4">
    <source>
        <dbReference type="RuleBase" id="RU003560"/>
    </source>
</evidence>
<protein>
    <submittedName>
        <fullName evidence="5">Aminotransferase class-III</fullName>
    </submittedName>
</protein>
<evidence type="ECO:0000313" key="5">
    <source>
        <dbReference type="EMBL" id="KRL28692.1"/>
    </source>
</evidence>
<dbReference type="InterPro" id="IPR015422">
    <property type="entry name" value="PyrdxlP-dep_Trfase_small"/>
</dbReference>
<dbReference type="PANTHER" id="PTHR11986:SF58">
    <property type="entry name" value="LEUCINE_METHIONINE RACEMASE"/>
    <property type="match status" value="1"/>
</dbReference>
<dbReference type="NCBIfam" id="NF006368">
    <property type="entry name" value="PRK08593.1"/>
    <property type="match status" value="1"/>
</dbReference>
<dbReference type="Pfam" id="PF00202">
    <property type="entry name" value="Aminotran_3"/>
    <property type="match status" value="1"/>
</dbReference>
<dbReference type="Proteomes" id="UP000051445">
    <property type="component" value="Unassembled WGS sequence"/>
</dbReference>
<dbReference type="InterPro" id="IPR015424">
    <property type="entry name" value="PyrdxlP-dep_Trfase"/>
</dbReference>
<dbReference type="RefSeq" id="WP_057747646.1">
    <property type="nucleotide sequence ID" value="NZ_AZER01000003.1"/>
</dbReference>
<dbReference type="InterPro" id="IPR005814">
    <property type="entry name" value="Aminotrans_3"/>
</dbReference>
<gene>
    <name evidence="5" type="ORF">FD27_GL001471</name>
</gene>
<dbReference type="PATRIC" id="fig|1423746.3.peg.1501"/>
<dbReference type="PIRSF" id="PIRSF000521">
    <property type="entry name" value="Transaminase_4ab_Lys_Orn"/>
    <property type="match status" value="1"/>
</dbReference>